<dbReference type="EMBL" id="MFHI01000034">
    <property type="protein sequence ID" value="OGF77836.1"/>
    <property type="molecule type" value="Genomic_DNA"/>
</dbReference>
<sequence>MKKEKSFQEHFPGNICFGCGPANKRGIHVTKSYWVGPDHKETICNWRIRKFCTATTRGRINGAIQYALMDCHSIWTAIAARYDFEKRPFASDPVIMYVTGGSDYVKYLKPIPIDSEIITVLARVEELKTESRRCTIFAELVVKGVICAEARFFAVRVEPDPNEIHALLYPPKK</sequence>
<proteinExistence type="predicted"/>
<dbReference type="Gene3D" id="3.10.129.10">
    <property type="entry name" value="Hotdog Thioesterase"/>
    <property type="match status" value="1"/>
</dbReference>
<evidence type="ECO:0000313" key="1">
    <source>
        <dbReference type="EMBL" id="OGF77836.1"/>
    </source>
</evidence>
<accession>A0A1F5WQA1</accession>
<protein>
    <recommendedName>
        <fullName evidence="3">Thioesterase domain-containing protein</fullName>
    </recommendedName>
</protein>
<dbReference type="AlphaFoldDB" id="A0A1F5WQA1"/>
<reference evidence="1 2" key="1">
    <citation type="journal article" date="2016" name="Nat. Commun.">
        <title>Thousands of microbial genomes shed light on interconnected biogeochemical processes in an aquifer system.</title>
        <authorList>
            <person name="Anantharaman K."/>
            <person name="Brown C.T."/>
            <person name="Hug L.A."/>
            <person name="Sharon I."/>
            <person name="Castelle C.J."/>
            <person name="Probst A.J."/>
            <person name="Thomas B.C."/>
            <person name="Singh A."/>
            <person name="Wilkins M.J."/>
            <person name="Karaoz U."/>
            <person name="Brodie E.L."/>
            <person name="Williams K.H."/>
            <person name="Hubbard S.S."/>
            <person name="Banfield J.F."/>
        </authorList>
    </citation>
    <scope>NUCLEOTIDE SEQUENCE [LARGE SCALE GENOMIC DNA]</scope>
</reference>
<name>A0A1F5WQA1_9BACT</name>
<dbReference type="SUPFAM" id="SSF54637">
    <property type="entry name" value="Thioesterase/thiol ester dehydrase-isomerase"/>
    <property type="match status" value="1"/>
</dbReference>
<evidence type="ECO:0000313" key="2">
    <source>
        <dbReference type="Proteomes" id="UP000178425"/>
    </source>
</evidence>
<evidence type="ECO:0008006" key="3">
    <source>
        <dbReference type="Google" id="ProtNLM"/>
    </source>
</evidence>
<gene>
    <name evidence="1" type="ORF">A2W54_03475</name>
</gene>
<dbReference type="Proteomes" id="UP000178425">
    <property type="component" value="Unassembled WGS sequence"/>
</dbReference>
<comment type="caution">
    <text evidence="1">The sequence shown here is derived from an EMBL/GenBank/DDBJ whole genome shotgun (WGS) entry which is preliminary data.</text>
</comment>
<organism evidence="1 2">
    <name type="scientific">Candidatus Giovannonibacteria bacterium RIFCSPHIGHO2_02_43_13</name>
    <dbReference type="NCBI Taxonomy" id="1798330"/>
    <lineage>
        <taxon>Bacteria</taxon>
        <taxon>Candidatus Giovannoniibacteriota</taxon>
    </lineage>
</organism>
<dbReference type="InterPro" id="IPR029069">
    <property type="entry name" value="HotDog_dom_sf"/>
</dbReference>